<proteinExistence type="inferred from homology"/>
<sequence length="195" mass="21961">MVKHNNVIPNSHFHKQWQRRVKTWFDQPAKKAARRQLRKEKAAKAAPRPVGFLRPAVHCQTARYNMRVRAGRGFTLAELKAAGVSRNDARTIGIAVDYRRRNKSQEALDANVARLRAYLDKVVWNKEKPTGKIDVAGKAVVGSIEAAFPVVAAKATPEFVTITDAMRSREAYKATRELHNEPILAGIRISKAREE</sequence>
<evidence type="ECO:0000313" key="5">
    <source>
        <dbReference type="EMBL" id="CAD8573087.1"/>
    </source>
</evidence>
<dbReference type="GO" id="GO:0006412">
    <property type="term" value="P:translation"/>
    <property type="evidence" value="ECO:0007669"/>
    <property type="project" value="InterPro"/>
</dbReference>
<evidence type="ECO:0000256" key="4">
    <source>
        <dbReference type="RuleBase" id="RU000572"/>
    </source>
</evidence>
<dbReference type="AlphaFoldDB" id="A0A7S0K896"/>
<evidence type="ECO:0000256" key="3">
    <source>
        <dbReference type="ARBA" id="ARBA00023274"/>
    </source>
</evidence>
<protein>
    <recommendedName>
        <fullName evidence="4">60S ribosomal protein L13</fullName>
    </recommendedName>
</protein>
<name>A0A7S0K896_CAFRO</name>
<comment type="similarity">
    <text evidence="1 4">Belongs to the eukaryotic ribosomal protein eL13 family.</text>
</comment>
<dbReference type="GO" id="GO:0003735">
    <property type="term" value="F:structural constituent of ribosome"/>
    <property type="evidence" value="ECO:0007669"/>
    <property type="project" value="InterPro"/>
</dbReference>
<keyword evidence="3 4" id="KW-0687">Ribonucleoprotein</keyword>
<gene>
    <name evidence="5" type="ORF">CROE0942_LOCUS17468</name>
</gene>
<dbReference type="GO" id="GO:0003723">
    <property type="term" value="F:RNA binding"/>
    <property type="evidence" value="ECO:0007669"/>
    <property type="project" value="TreeGrafter"/>
</dbReference>
<organism evidence="5">
    <name type="scientific">Cafeteria roenbergensis</name>
    <name type="common">Marine flagellate</name>
    <dbReference type="NCBI Taxonomy" id="33653"/>
    <lineage>
        <taxon>Eukaryota</taxon>
        <taxon>Sar</taxon>
        <taxon>Stramenopiles</taxon>
        <taxon>Bigyra</taxon>
        <taxon>Opalozoa</taxon>
        <taxon>Bicosoecida</taxon>
        <taxon>Cafeteriaceae</taxon>
        <taxon>Cafeteria</taxon>
    </lineage>
</organism>
<reference evidence="5" key="1">
    <citation type="submission" date="2021-01" db="EMBL/GenBank/DDBJ databases">
        <authorList>
            <person name="Corre E."/>
            <person name="Pelletier E."/>
            <person name="Niang G."/>
            <person name="Scheremetjew M."/>
            <person name="Finn R."/>
            <person name="Kale V."/>
            <person name="Holt S."/>
            <person name="Cochrane G."/>
            <person name="Meng A."/>
            <person name="Brown T."/>
            <person name="Cohen L."/>
        </authorList>
    </citation>
    <scope>NUCLEOTIDE SEQUENCE</scope>
    <source>
        <strain evidence="5">E4-10</strain>
    </source>
</reference>
<dbReference type="HAMAP" id="MF_00499">
    <property type="entry name" value="Ribosomal_eL13"/>
    <property type="match status" value="1"/>
</dbReference>
<evidence type="ECO:0000256" key="1">
    <source>
        <dbReference type="ARBA" id="ARBA00005640"/>
    </source>
</evidence>
<evidence type="ECO:0000256" key="2">
    <source>
        <dbReference type="ARBA" id="ARBA00022980"/>
    </source>
</evidence>
<dbReference type="EMBL" id="HBET01025860">
    <property type="protein sequence ID" value="CAD8573087.1"/>
    <property type="molecule type" value="Transcribed_RNA"/>
</dbReference>
<keyword evidence="2 4" id="KW-0689">Ribosomal protein</keyword>
<dbReference type="PANTHER" id="PTHR11722:SF0">
    <property type="entry name" value="LARGE RIBOSOMAL SUBUNIT PROTEIN EL13"/>
    <property type="match status" value="1"/>
</dbReference>
<dbReference type="PANTHER" id="PTHR11722">
    <property type="entry name" value="60S RIBOSOMAL PROTEIN L13"/>
    <property type="match status" value="1"/>
</dbReference>
<dbReference type="PROSITE" id="PS01104">
    <property type="entry name" value="RIBOSOMAL_L13E"/>
    <property type="match status" value="1"/>
</dbReference>
<dbReference type="InterPro" id="IPR018256">
    <property type="entry name" value="Ribosomal_eL13_CS"/>
</dbReference>
<dbReference type="GO" id="GO:0022625">
    <property type="term" value="C:cytosolic large ribosomal subunit"/>
    <property type="evidence" value="ECO:0007669"/>
    <property type="project" value="TreeGrafter"/>
</dbReference>
<accession>A0A7S0K896</accession>
<dbReference type="Pfam" id="PF01294">
    <property type="entry name" value="Ribosomal_L13e"/>
    <property type="match status" value="1"/>
</dbReference>
<dbReference type="InterPro" id="IPR001380">
    <property type="entry name" value="Ribosomal_eL13"/>
</dbReference>